<gene>
    <name evidence="2" type="ORF">CYMTET_53750</name>
</gene>
<dbReference type="Proteomes" id="UP001190700">
    <property type="component" value="Unassembled WGS sequence"/>
</dbReference>
<protein>
    <submittedName>
        <fullName evidence="2">Uncharacterized protein</fullName>
    </submittedName>
</protein>
<accession>A0AAE0BG83</accession>
<sequence>MATSGAVTRVSDSASWWESVLRLRKNYAKNAVGAYIELLNVLRASDRHIPRLERAMLKRVIREMRTDVQGPSMPWSRVDKQKFAKAIFALAMRVKRCKRAQPKMLEDKPRSRRKSVKVEAKDENASPPAWLGVLRGVELLSTTNAAPIKRVVEAAMDMGAREDMTPSDSERLKKALTSVKKGGTYKFNNGRCLKQTVLAILSVYVSKYPSPIPYMQLSLSQPVRRERKSTAEIDKRHEAGEDWHATLHSLCRMVCNNARPMKRLLRIAMRQSEGIPAVHASISGILQNTPCESNSCSLVKREVRAFLSRYDASPSSKILGCGVDTLSVPNRQTLEAKAAERVLDDGLAIDSDSSTAGLYAEEVLLAAMSGDGTHEYAIRCDRADMEKIFRYVSSLDRSSHTDVKLRDALGPHASIPTSSAMELAE</sequence>
<feature type="region of interest" description="Disordered" evidence="1">
    <location>
        <begin position="100"/>
        <end position="121"/>
    </location>
</feature>
<comment type="caution">
    <text evidence="2">The sequence shown here is derived from an EMBL/GenBank/DDBJ whole genome shotgun (WGS) entry which is preliminary data.</text>
</comment>
<reference evidence="2 3" key="1">
    <citation type="journal article" date="2015" name="Genome Biol. Evol.">
        <title>Comparative Genomics of a Bacterivorous Green Alga Reveals Evolutionary Causalities and Consequences of Phago-Mixotrophic Mode of Nutrition.</title>
        <authorList>
            <person name="Burns J.A."/>
            <person name="Paasch A."/>
            <person name="Narechania A."/>
            <person name="Kim E."/>
        </authorList>
    </citation>
    <scope>NUCLEOTIDE SEQUENCE [LARGE SCALE GENOMIC DNA]</scope>
    <source>
        <strain evidence="2 3">PLY_AMNH</strain>
    </source>
</reference>
<proteinExistence type="predicted"/>
<keyword evidence="3" id="KW-1185">Reference proteome</keyword>
<evidence type="ECO:0000313" key="3">
    <source>
        <dbReference type="Proteomes" id="UP001190700"/>
    </source>
</evidence>
<evidence type="ECO:0000256" key="1">
    <source>
        <dbReference type="SAM" id="MobiDB-lite"/>
    </source>
</evidence>
<dbReference type="EMBL" id="LGRX02035163">
    <property type="protein sequence ID" value="KAK3236081.1"/>
    <property type="molecule type" value="Genomic_DNA"/>
</dbReference>
<dbReference type="AlphaFoldDB" id="A0AAE0BG83"/>
<name>A0AAE0BG83_9CHLO</name>
<evidence type="ECO:0000313" key="2">
    <source>
        <dbReference type="EMBL" id="KAK3236081.1"/>
    </source>
</evidence>
<organism evidence="2 3">
    <name type="scientific">Cymbomonas tetramitiformis</name>
    <dbReference type="NCBI Taxonomy" id="36881"/>
    <lineage>
        <taxon>Eukaryota</taxon>
        <taxon>Viridiplantae</taxon>
        <taxon>Chlorophyta</taxon>
        <taxon>Pyramimonadophyceae</taxon>
        <taxon>Pyramimonadales</taxon>
        <taxon>Pyramimonadaceae</taxon>
        <taxon>Cymbomonas</taxon>
    </lineage>
</organism>